<evidence type="ECO:0000313" key="1">
    <source>
        <dbReference type="EMBL" id="MDT2600050.1"/>
    </source>
</evidence>
<keyword evidence="2" id="KW-1185">Reference proteome</keyword>
<dbReference type="EMBL" id="JARPYI010000004">
    <property type="protein sequence ID" value="MDT2600050.1"/>
    <property type="molecule type" value="Genomic_DNA"/>
</dbReference>
<sequence length="47" mass="5254">MINSKATTLSEYIQYLKSSGMIKSSEQFDAMLEINGIDEDGNYTSTQ</sequence>
<organism evidence="1 2">
    <name type="scientific">Enterococcus hulanensis</name>
    <dbReference type="NCBI Taxonomy" id="2559929"/>
    <lineage>
        <taxon>Bacteria</taxon>
        <taxon>Bacillati</taxon>
        <taxon>Bacillota</taxon>
        <taxon>Bacilli</taxon>
        <taxon>Lactobacillales</taxon>
        <taxon>Enterococcaceae</taxon>
        <taxon>Enterococcus</taxon>
    </lineage>
</organism>
<evidence type="ECO:0000313" key="2">
    <source>
        <dbReference type="Proteomes" id="UP001252875"/>
    </source>
</evidence>
<gene>
    <name evidence="1" type="ORF">P7D85_09700</name>
</gene>
<reference evidence="1 2" key="1">
    <citation type="submission" date="2023-03" db="EMBL/GenBank/DDBJ databases">
        <authorList>
            <person name="Shen W."/>
            <person name="Cai J."/>
        </authorList>
    </citation>
    <scope>NUCLEOTIDE SEQUENCE [LARGE SCALE GENOMIC DNA]</scope>
    <source>
        <strain evidence="1 2">D6-4</strain>
    </source>
</reference>
<dbReference type="RefSeq" id="WP_311822914.1">
    <property type="nucleotide sequence ID" value="NZ_JARPYF010000007.1"/>
</dbReference>
<protein>
    <recommendedName>
        <fullName evidence="3">XkdX family protein</fullName>
    </recommendedName>
</protein>
<evidence type="ECO:0008006" key="3">
    <source>
        <dbReference type="Google" id="ProtNLM"/>
    </source>
</evidence>
<name>A0ABU3EYV4_9ENTE</name>
<proteinExistence type="predicted"/>
<dbReference type="Proteomes" id="UP001252875">
    <property type="component" value="Unassembled WGS sequence"/>
</dbReference>
<comment type="caution">
    <text evidence="1">The sequence shown here is derived from an EMBL/GenBank/DDBJ whole genome shotgun (WGS) entry which is preliminary data.</text>
</comment>
<accession>A0ABU3EYV4</accession>